<proteinExistence type="predicted"/>
<dbReference type="InterPro" id="IPR035976">
    <property type="entry name" value="Sushi/SCR/CCP_sf"/>
</dbReference>
<evidence type="ECO:0008006" key="2">
    <source>
        <dbReference type="Google" id="ProtNLM"/>
    </source>
</evidence>
<protein>
    <recommendedName>
        <fullName evidence="2">Sushi domain-containing protein</fullName>
    </recommendedName>
</protein>
<dbReference type="EMBL" id="JH818714">
    <property type="protein sequence ID" value="EKC21244.1"/>
    <property type="molecule type" value="Genomic_DNA"/>
</dbReference>
<reference evidence="1" key="1">
    <citation type="journal article" date="2012" name="Nature">
        <title>The oyster genome reveals stress adaptation and complexity of shell formation.</title>
        <authorList>
            <person name="Zhang G."/>
            <person name="Fang X."/>
            <person name="Guo X."/>
            <person name="Li L."/>
            <person name="Luo R."/>
            <person name="Xu F."/>
            <person name="Yang P."/>
            <person name="Zhang L."/>
            <person name="Wang X."/>
            <person name="Qi H."/>
            <person name="Xiong Z."/>
            <person name="Que H."/>
            <person name="Xie Y."/>
            <person name="Holland P.W."/>
            <person name="Paps J."/>
            <person name="Zhu Y."/>
            <person name="Wu F."/>
            <person name="Chen Y."/>
            <person name="Wang J."/>
            <person name="Peng C."/>
            <person name="Meng J."/>
            <person name="Yang L."/>
            <person name="Liu J."/>
            <person name="Wen B."/>
            <person name="Zhang N."/>
            <person name="Huang Z."/>
            <person name="Zhu Q."/>
            <person name="Feng Y."/>
            <person name="Mount A."/>
            <person name="Hedgecock D."/>
            <person name="Xu Z."/>
            <person name="Liu Y."/>
            <person name="Domazet-Loso T."/>
            <person name="Du Y."/>
            <person name="Sun X."/>
            <person name="Zhang S."/>
            <person name="Liu B."/>
            <person name="Cheng P."/>
            <person name="Jiang X."/>
            <person name="Li J."/>
            <person name="Fan D."/>
            <person name="Wang W."/>
            <person name="Fu W."/>
            <person name="Wang T."/>
            <person name="Wang B."/>
            <person name="Zhang J."/>
            <person name="Peng Z."/>
            <person name="Li Y."/>
            <person name="Li N."/>
            <person name="Wang J."/>
            <person name="Chen M."/>
            <person name="He Y."/>
            <person name="Tan F."/>
            <person name="Song X."/>
            <person name="Zheng Q."/>
            <person name="Huang R."/>
            <person name="Yang H."/>
            <person name="Du X."/>
            <person name="Chen L."/>
            <person name="Yang M."/>
            <person name="Gaffney P.M."/>
            <person name="Wang S."/>
            <person name="Luo L."/>
            <person name="She Z."/>
            <person name="Ming Y."/>
            <person name="Huang W."/>
            <person name="Zhang S."/>
            <person name="Huang B."/>
            <person name="Zhang Y."/>
            <person name="Qu T."/>
            <person name="Ni P."/>
            <person name="Miao G."/>
            <person name="Wang J."/>
            <person name="Wang Q."/>
            <person name="Steinberg C.E."/>
            <person name="Wang H."/>
            <person name="Li N."/>
            <person name="Qian L."/>
            <person name="Zhang G."/>
            <person name="Li Y."/>
            <person name="Yang H."/>
            <person name="Liu X."/>
            <person name="Wang J."/>
            <person name="Yin Y."/>
            <person name="Wang J."/>
        </authorList>
    </citation>
    <scope>NUCLEOTIDE SEQUENCE [LARGE SCALE GENOMIC DNA]</scope>
    <source>
        <strain evidence="1">05x7-T-G4-1.051#20</strain>
    </source>
</reference>
<name>K1PQX6_MAGGI</name>
<evidence type="ECO:0000313" key="1">
    <source>
        <dbReference type="EMBL" id="EKC21244.1"/>
    </source>
</evidence>
<dbReference type="AlphaFoldDB" id="K1PQX6"/>
<accession>K1PQX6</accession>
<organism evidence="1">
    <name type="scientific">Magallana gigas</name>
    <name type="common">Pacific oyster</name>
    <name type="synonym">Crassostrea gigas</name>
    <dbReference type="NCBI Taxonomy" id="29159"/>
    <lineage>
        <taxon>Eukaryota</taxon>
        <taxon>Metazoa</taxon>
        <taxon>Spiralia</taxon>
        <taxon>Lophotrochozoa</taxon>
        <taxon>Mollusca</taxon>
        <taxon>Bivalvia</taxon>
        <taxon>Autobranchia</taxon>
        <taxon>Pteriomorphia</taxon>
        <taxon>Ostreida</taxon>
        <taxon>Ostreoidea</taxon>
        <taxon>Ostreidae</taxon>
        <taxon>Magallana</taxon>
    </lineage>
</organism>
<dbReference type="InParanoid" id="K1PQX6"/>
<gene>
    <name evidence="1" type="ORF">CGI_10004237</name>
</gene>
<sequence length="507" mass="53840">MTPGCPWHTLTVNGTSPVYIPHPLGEIPGKVDVQVKVVEAGQEYIFPGIGSGQSDDDILAEYGGVAYLYNDVHVKVFIPIEKSDSAGIGRIVTTGPGSYSGPFQGTFVTGSVRIRAWRSSDWPTPNHETKITISNSAPHHTVPHCLGTYTYPDFVTAQVNVGGGYVTEATGVVPLTVNDGGLAASLTNTEHICGVVYAITQTSITIWSPNKNNDFVTCFSDGWGASLKFSSADVIVKQWILSPFDLHTDYSFTLNSGDATTGRMSSLLPIDLDNYLVSVQARDTTVSNGRMFHASGSVTVGRSGENFGGVVYGYTSSEVLLWTPSAPTGHLIYVGGVWGGGVDSMAVNDAQITIKVVKTGGAASSTVWSSPLPAPVNITNADVMVECNYALYSCREGYYSNGASSYIVYDGQAWSSTAMECRPVPNPANATPIEEIVRHLKISKTNTSAYERSLKCAYDPRPSSTAIGGVGVAVLCLFAALIIIADCEGIYRNKELLCGGTETGDSM</sequence>
<dbReference type="SUPFAM" id="SSF57535">
    <property type="entry name" value="Complement control module/SCR domain"/>
    <property type="match status" value="1"/>
</dbReference>
<dbReference type="HOGENOM" id="CLU_556970_0_0_1"/>